<organism evidence="1">
    <name type="scientific">Rhizophora mucronata</name>
    <name type="common">Asiatic mangrove</name>
    <dbReference type="NCBI Taxonomy" id="61149"/>
    <lineage>
        <taxon>Eukaryota</taxon>
        <taxon>Viridiplantae</taxon>
        <taxon>Streptophyta</taxon>
        <taxon>Embryophyta</taxon>
        <taxon>Tracheophyta</taxon>
        <taxon>Spermatophyta</taxon>
        <taxon>Magnoliopsida</taxon>
        <taxon>eudicotyledons</taxon>
        <taxon>Gunneridae</taxon>
        <taxon>Pentapetalae</taxon>
        <taxon>rosids</taxon>
        <taxon>fabids</taxon>
        <taxon>Malpighiales</taxon>
        <taxon>Rhizophoraceae</taxon>
        <taxon>Rhizophora</taxon>
    </lineage>
</organism>
<proteinExistence type="predicted"/>
<dbReference type="AlphaFoldDB" id="A0A2P2PQ64"/>
<dbReference type="EMBL" id="GGEC01076408">
    <property type="protein sequence ID" value="MBX56892.1"/>
    <property type="molecule type" value="Transcribed_RNA"/>
</dbReference>
<protein>
    <submittedName>
        <fullName evidence="1">Uncharacterized protein</fullName>
    </submittedName>
</protein>
<accession>A0A2P2PQ64</accession>
<sequence>MPRCLDIFLGVLRFPYNLYCFVF</sequence>
<evidence type="ECO:0000313" key="1">
    <source>
        <dbReference type="EMBL" id="MBX56892.1"/>
    </source>
</evidence>
<reference evidence="1" key="1">
    <citation type="submission" date="2018-02" db="EMBL/GenBank/DDBJ databases">
        <title>Rhizophora mucronata_Transcriptome.</title>
        <authorList>
            <person name="Meera S.P."/>
            <person name="Sreeshan A."/>
            <person name="Augustine A."/>
        </authorList>
    </citation>
    <scope>NUCLEOTIDE SEQUENCE</scope>
    <source>
        <tissue evidence="1">Leaf</tissue>
    </source>
</reference>
<name>A0A2P2PQ64_RHIMU</name>